<gene>
    <name evidence="8" type="ORF">S01H1_25220</name>
</gene>
<keyword evidence="5 6" id="KW-0472">Membrane</keyword>
<name>X0T3H0_9ZZZZ</name>
<keyword evidence="4 6" id="KW-1133">Transmembrane helix</keyword>
<protein>
    <recommendedName>
        <fullName evidence="7">VTT domain-containing protein</fullName>
    </recommendedName>
</protein>
<sequence>MKINKSLIIKSILGIGIVAGIWWIVRCQCVNLTALTPAAIRDYIQSFGKLAALVYIIAYVLNTVSILPPIGILSLSAGLAFGETLGFACIMIGAAIGTSATFFISRYFGRGFIEKGLKGGVVKKLDDILGKHGFLVILFFRIFPIPPFLYETLNYASGLTKIKFKDFFVATLIGIIPGAIAASFFGGALGEVRKLSDIISPKFIIAAFALALIISLPIIYQRIKRKKRVNHGK</sequence>
<evidence type="ECO:0000256" key="4">
    <source>
        <dbReference type="ARBA" id="ARBA00022989"/>
    </source>
</evidence>
<evidence type="ECO:0000256" key="2">
    <source>
        <dbReference type="ARBA" id="ARBA00022475"/>
    </source>
</evidence>
<feature type="domain" description="VTT" evidence="7">
    <location>
        <begin position="69"/>
        <end position="186"/>
    </location>
</feature>
<evidence type="ECO:0000256" key="1">
    <source>
        <dbReference type="ARBA" id="ARBA00004651"/>
    </source>
</evidence>
<dbReference type="InterPro" id="IPR015414">
    <property type="entry name" value="TMEM64"/>
</dbReference>
<evidence type="ECO:0000256" key="6">
    <source>
        <dbReference type="SAM" id="Phobius"/>
    </source>
</evidence>
<feature type="transmembrane region" description="Helical" evidence="6">
    <location>
        <begin position="52"/>
        <end position="73"/>
    </location>
</feature>
<feature type="transmembrane region" description="Helical" evidence="6">
    <location>
        <begin position="7"/>
        <end position="25"/>
    </location>
</feature>
<dbReference type="InterPro" id="IPR032816">
    <property type="entry name" value="VTT_dom"/>
</dbReference>
<keyword evidence="2" id="KW-1003">Cell membrane</keyword>
<feature type="transmembrane region" description="Helical" evidence="6">
    <location>
        <begin position="128"/>
        <end position="146"/>
    </location>
</feature>
<keyword evidence="3 6" id="KW-0812">Transmembrane</keyword>
<dbReference type="AlphaFoldDB" id="X0T3H0"/>
<dbReference type="PANTHER" id="PTHR12677">
    <property type="entry name" value="GOLGI APPARATUS MEMBRANE PROTEIN TVP38-RELATED"/>
    <property type="match status" value="1"/>
</dbReference>
<dbReference type="EMBL" id="BARS01015210">
    <property type="protein sequence ID" value="GAF88013.1"/>
    <property type="molecule type" value="Genomic_DNA"/>
</dbReference>
<accession>X0T3H0</accession>
<evidence type="ECO:0000256" key="5">
    <source>
        <dbReference type="ARBA" id="ARBA00023136"/>
    </source>
</evidence>
<reference evidence="8" key="1">
    <citation type="journal article" date="2014" name="Front. Microbiol.">
        <title>High frequency of phylogenetically diverse reductive dehalogenase-homologous genes in deep subseafloor sedimentary metagenomes.</title>
        <authorList>
            <person name="Kawai M."/>
            <person name="Futagami T."/>
            <person name="Toyoda A."/>
            <person name="Takaki Y."/>
            <person name="Nishi S."/>
            <person name="Hori S."/>
            <person name="Arai W."/>
            <person name="Tsubouchi T."/>
            <person name="Morono Y."/>
            <person name="Uchiyama I."/>
            <person name="Ito T."/>
            <person name="Fujiyama A."/>
            <person name="Inagaki F."/>
            <person name="Takami H."/>
        </authorList>
    </citation>
    <scope>NUCLEOTIDE SEQUENCE</scope>
    <source>
        <strain evidence="8">Expedition CK06-06</strain>
    </source>
</reference>
<evidence type="ECO:0000256" key="3">
    <source>
        <dbReference type="ARBA" id="ARBA00022692"/>
    </source>
</evidence>
<feature type="transmembrane region" description="Helical" evidence="6">
    <location>
        <begin position="198"/>
        <end position="220"/>
    </location>
</feature>
<feature type="transmembrane region" description="Helical" evidence="6">
    <location>
        <begin position="85"/>
        <end position="108"/>
    </location>
</feature>
<organism evidence="8">
    <name type="scientific">marine sediment metagenome</name>
    <dbReference type="NCBI Taxonomy" id="412755"/>
    <lineage>
        <taxon>unclassified sequences</taxon>
        <taxon>metagenomes</taxon>
        <taxon>ecological metagenomes</taxon>
    </lineage>
</organism>
<evidence type="ECO:0000313" key="8">
    <source>
        <dbReference type="EMBL" id="GAF88013.1"/>
    </source>
</evidence>
<proteinExistence type="predicted"/>
<feature type="transmembrane region" description="Helical" evidence="6">
    <location>
        <begin position="167"/>
        <end position="186"/>
    </location>
</feature>
<comment type="caution">
    <text evidence="8">The sequence shown here is derived from an EMBL/GenBank/DDBJ whole genome shotgun (WGS) entry which is preliminary data.</text>
</comment>
<dbReference type="PANTHER" id="PTHR12677:SF59">
    <property type="entry name" value="GOLGI APPARATUS MEMBRANE PROTEIN TVP38-RELATED"/>
    <property type="match status" value="1"/>
</dbReference>
<dbReference type="GO" id="GO:0005886">
    <property type="term" value="C:plasma membrane"/>
    <property type="evidence" value="ECO:0007669"/>
    <property type="project" value="UniProtKB-SubCell"/>
</dbReference>
<dbReference type="Pfam" id="PF09335">
    <property type="entry name" value="VTT_dom"/>
    <property type="match status" value="1"/>
</dbReference>
<comment type="subcellular location">
    <subcellularLocation>
        <location evidence="1">Cell membrane</location>
        <topology evidence="1">Multi-pass membrane protein</topology>
    </subcellularLocation>
</comment>
<evidence type="ECO:0000259" key="7">
    <source>
        <dbReference type="Pfam" id="PF09335"/>
    </source>
</evidence>